<evidence type="ECO:0000259" key="2">
    <source>
        <dbReference type="Pfam" id="PF24924"/>
    </source>
</evidence>
<proteinExistence type="predicted"/>
<sequence length="530" mass="61422">MENGLLDRVEGNANVHRWSEQAQLEKEDSIAEGYISKLSNYTRISVTQNNLQELKEIRNQWGNETKQLFYSNYGDLPYLLDIQFWNPAYSCFTFGQVDLVPTVEEYTALLRCPKFQMDRIYSRAASVPTFSKKLMTITGMSEQWITSRIKEKAETFRSLGTCRKAGAGRKIDVPEKNWIALLQNFQVKDVEWRAPWIIPGEILYRCGRFNWVPLLGIWGAIGYAPLLVLRQFGLRQFVPVTHGLAQSEFMYKGADYKKKFGEISNAWNKTCQLKGIAISPATTPEYIEWRGRRVNDNIPKPNVERARSVEEYLRVMPSELEIMRQEFERKNLELEKKITKLEEEKMYLSLDVGVQKKERARVGGSSDQLQKEVQEGRTEYWERKFQEMQSQNLALEEENKGLKSKVTELGRSLRWHRSHDSTVELKELKSKVDDLEVALHDGELRVEQLKAQEEYLKGELHQARGQVEERDYVIGEAIAQIREVAEYVQDLAIRADVLSLMYSLSSDVGRELALLLDRVKALGLRVKAYL</sequence>
<comment type="caution">
    <text evidence="3">The sequence shown here is derived from an EMBL/GenBank/DDBJ whole genome shotgun (WGS) entry which is preliminary data.</text>
</comment>
<organism evidence="3 4">
    <name type="scientific">Gossypium anomalum</name>
    <dbReference type="NCBI Taxonomy" id="47600"/>
    <lineage>
        <taxon>Eukaryota</taxon>
        <taxon>Viridiplantae</taxon>
        <taxon>Streptophyta</taxon>
        <taxon>Embryophyta</taxon>
        <taxon>Tracheophyta</taxon>
        <taxon>Spermatophyta</taxon>
        <taxon>Magnoliopsida</taxon>
        <taxon>eudicotyledons</taxon>
        <taxon>Gunneridae</taxon>
        <taxon>Pentapetalae</taxon>
        <taxon>rosids</taxon>
        <taxon>malvids</taxon>
        <taxon>Malvales</taxon>
        <taxon>Malvaceae</taxon>
        <taxon>Malvoideae</taxon>
        <taxon>Gossypium</taxon>
    </lineage>
</organism>
<reference evidence="3 4" key="1">
    <citation type="journal article" date="2021" name="bioRxiv">
        <title>The Gossypium anomalum genome as a resource for cotton improvement and evolutionary analysis of hybrid incompatibility.</title>
        <authorList>
            <person name="Grover C.E."/>
            <person name="Yuan D."/>
            <person name="Arick M.A."/>
            <person name="Miller E.R."/>
            <person name="Hu G."/>
            <person name="Peterson D.G."/>
            <person name="Wendel J.F."/>
            <person name="Udall J.A."/>
        </authorList>
    </citation>
    <scope>NUCLEOTIDE SEQUENCE [LARGE SCALE GENOMIC DNA]</scope>
    <source>
        <strain evidence="3">JFW-Udall</strain>
        <tissue evidence="3">Leaf</tissue>
    </source>
</reference>
<dbReference type="EMBL" id="JAHUZN010000003">
    <property type="protein sequence ID" value="KAG8498794.1"/>
    <property type="molecule type" value="Genomic_DNA"/>
</dbReference>
<dbReference type="OrthoDB" id="1000478at2759"/>
<dbReference type="AlphaFoldDB" id="A0A8J5Z2B8"/>
<feature type="domain" description="DUF7745" evidence="2">
    <location>
        <begin position="144"/>
        <end position="273"/>
    </location>
</feature>
<dbReference type="InterPro" id="IPR056647">
    <property type="entry name" value="DUF7745"/>
</dbReference>
<name>A0A8J5Z2B8_9ROSI</name>
<accession>A0A8J5Z2B8</accession>
<keyword evidence="1" id="KW-0175">Coiled coil</keyword>
<evidence type="ECO:0000256" key="1">
    <source>
        <dbReference type="SAM" id="Coils"/>
    </source>
</evidence>
<feature type="coiled-coil region" evidence="1">
    <location>
        <begin position="324"/>
        <end position="351"/>
    </location>
</feature>
<protein>
    <recommendedName>
        <fullName evidence="2">DUF7745 domain-containing protein</fullName>
    </recommendedName>
</protein>
<evidence type="ECO:0000313" key="3">
    <source>
        <dbReference type="EMBL" id="KAG8498794.1"/>
    </source>
</evidence>
<evidence type="ECO:0000313" key="4">
    <source>
        <dbReference type="Proteomes" id="UP000701853"/>
    </source>
</evidence>
<dbReference type="PANTHER" id="PTHR48200">
    <property type="entry name" value="PROTEIN, PUTATIVE-RELATED"/>
    <property type="match status" value="1"/>
</dbReference>
<dbReference type="PANTHER" id="PTHR48200:SF1">
    <property type="entry name" value="AMINOTRANSFERASE-LIKE PLANT MOBILE DOMAIN-CONTAINING PROTEIN"/>
    <property type="match status" value="1"/>
</dbReference>
<gene>
    <name evidence="3" type="ORF">CXB51_005145</name>
</gene>
<feature type="coiled-coil region" evidence="1">
    <location>
        <begin position="385"/>
        <end position="466"/>
    </location>
</feature>
<keyword evidence="4" id="KW-1185">Reference proteome</keyword>
<dbReference type="Proteomes" id="UP000701853">
    <property type="component" value="Chromosome 3"/>
</dbReference>
<dbReference type="Pfam" id="PF24924">
    <property type="entry name" value="DUF7745"/>
    <property type="match status" value="1"/>
</dbReference>